<gene>
    <name evidence="2" type="ORF">BJ322DRAFT_160495</name>
</gene>
<keyword evidence="3" id="KW-1185">Reference proteome</keyword>
<dbReference type="OrthoDB" id="1112980at2759"/>
<dbReference type="GO" id="GO:0000492">
    <property type="term" value="P:box C/D snoRNP assembly"/>
    <property type="evidence" value="ECO:0007669"/>
    <property type="project" value="InterPro"/>
</dbReference>
<dbReference type="GO" id="GO:0062064">
    <property type="term" value="F:box C/D methylation guide snoRNP complex binding"/>
    <property type="evidence" value="ECO:0007669"/>
    <property type="project" value="TreeGrafter"/>
</dbReference>
<feature type="region of interest" description="Disordered" evidence="1">
    <location>
        <begin position="31"/>
        <end position="59"/>
    </location>
</feature>
<dbReference type="Proteomes" id="UP000736335">
    <property type="component" value="Unassembled WGS sequence"/>
</dbReference>
<dbReference type="PANTHER" id="PTHR28674:SF1">
    <property type="entry name" value="NOP PROTEIN CHAPERONE 1"/>
    <property type="match status" value="1"/>
</dbReference>
<dbReference type="InterPro" id="IPR027921">
    <property type="entry name" value="NOPCHAP1"/>
</dbReference>
<feature type="compositionally biased region" description="Basic residues" evidence="1">
    <location>
        <begin position="163"/>
        <end position="173"/>
    </location>
</feature>
<sequence>MEAHERLEVEDEDGRQQRLGQLLTKVDQAGEKPLSAFGSSVTTPINRGAEGLTPTSVEPPAELLDRVRQFLPQLAESNASLSTRDEHDLDIENVSEDNPYYIEMNLGLGVFEYGGRGTRSVDETSASSSSSSSSTSEGDSEESDSSSLDSSSENEDDAQVAARPKKPLPRRARQNIEVLSGSEDSPCRRSE</sequence>
<reference evidence="2" key="2">
    <citation type="submission" date="2020-11" db="EMBL/GenBank/DDBJ databases">
        <authorList>
            <consortium name="DOE Joint Genome Institute"/>
            <person name="Kuo A."/>
            <person name="Miyauchi S."/>
            <person name="Kiss E."/>
            <person name="Drula E."/>
            <person name="Kohler A."/>
            <person name="Sanchez-Garcia M."/>
            <person name="Andreopoulos B."/>
            <person name="Barry K.W."/>
            <person name="Bonito G."/>
            <person name="Buee M."/>
            <person name="Carver A."/>
            <person name="Chen C."/>
            <person name="Cichocki N."/>
            <person name="Clum A."/>
            <person name="Culley D."/>
            <person name="Crous P.W."/>
            <person name="Fauchery L."/>
            <person name="Girlanda M."/>
            <person name="Hayes R."/>
            <person name="Keri Z."/>
            <person name="Labutti K."/>
            <person name="Lipzen A."/>
            <person name="Lombard V."/>
            <person name="Magnuson J."/>
            <person name="Maillard F."/>
            <person name="Morin E."/>
            <person name="Murat C."/>
            <person name="Nolan M."/>
            <person name="Ohm R."/>
            <person name="Pangilinan J."/>
            <person name="Pereira M."/>
            <person name="Perotto S."/>
            <person name="Peter M."/>
            <person name="Riley R."/>
            <person name="Sitrit Y."/>
            <person name="Stielow B."/>
            <person name="Szollosi G."/>
            <person name="Zifcakova L."/>
            <person name="Stursova M."/>
            <person name="Spatafora J.W."/>
            <person name="Tedersoo L."/>
            <person name="Vaario L.-M."/>
            <person name="Yamada A."/>
            <person name="Yan M."/>
            <person name="Wang P."/>
            <person name="Xu J."/>
            <person name="Bruns T."/>
            <person name="Baldrian P."/>
            <person name="Vilgalys R."/>
            <person name="Henrissat B."/>
            <person name="Grigoriev I.V."/>
            <person name="Hibbett D."/>
            <person name="Nagy L.G."/>
            <person name="Martin F.M."/>
        </authorList>
    </citation>
    <scope>NUCLEOTIDE SEQUENCE</scope>
    <source>
        <strain evidence="2">UH-Tt-Lm1</strain>
    </source>
</reference>
<evidence type="ECO:0000313" key="3">
    <source>
        <dbReference type="Proteomes" id="UP000736335"/>
    </source>
</evidence>
<name>A0A9P6L513_9AGAM</name>
<accession>A0A9P6L513</accession>
<dbReference type="AlphaFoldDB" id="A0A9P6L513"/>
<comment type="caution">
    <text evidence="2">The sequence shown here is derived from an EMBL/GenBank/DDBJ whole genome shotgun (WGS) entry which is preliminary data.</text>
</comment>
<protein>
    <submittedName>
        <fullName evidence="2">Uncharacterized protein</fullName>
    </submittedName>
</protein>
<evidence type="ECO:0000313" key="2">
    <source>
        <dbReference type="EMBL" id="KAF9783542.1"/>
    </source>
</evidence>
<feature type="compositionally biased region" description="Low complexity" evidence="1">
    <location>
        <begin position="123"/>
        <end position="137"/>
    </location>
</feature>
<feature type="region of interest" description="Disordered" evidence="1">
    <location>
        <begin position="119"/>
        <end position="191"/>
    </location>
</feature>
<proteinExistence type="predicted"/>
<evidence type="ECO:0000256" key="1">
    <source>
        <dbReference type="SAM" id="MobiDB-lite"/>
    </source>
</evidence>
<dbReference type="EMBL" id="WIUZ02000010">
    <property type="protein sequence ID" value="KAF9783542.1"/>
    <property type="molecule type" value="Genomic_DNA"/>
</dbReference>
<organism evidence="2 3">
    <name type="scientific">Thelephora terrestris</name>
    <dbReference type="NCBI Taxonomy" id="56493"/>
    <lineage>
        <taxon>Eukaryota</taxon>
        <taxon>Fungi</taxon>
        <taxon>Dikarya</taxon>
        <taxon>Basidiomycota</taxon>
        <taxon>Agaricomycotina</taxon>
        <taxon>Agaricomycetes</taxon>
        <taxon>Thelephorales</taxon>
        <taxon>Thelephoraceae</taxon>
        <taxon>Thelephora</taxon>
    </lineage>
</organism>
<dbReference type="Pfam" id="PF15370">
    <property type="entry name" value="NOPCHAP1"/>
    <property type="match status" value="1"/>
</dbReference>
<reference evidence="2" key="1">
    <citation type="journal article" date="2020" name="Nat. Commun.">
        <title>Large-scale genome sequencing of mycorrhizal fungi provides insights into the early evolution of symbiotic traits.</title>
        <authorList>
            <person name="Miyauchi S."/>
            <person name="Kiss E."/>
            <person name="Kuo A."/>
            <person name="Drula E."/>
            <person name="Kohler A."/>
            <person name="Sanchez-Garcia M."/>
            <person name="Morin E."/>
            <person name="Andreopoulos B."/>
            <person name="Barry K.W."/>
            <person name="Bonito G."/>
            <person name="Buee M."/>
            <person name="Carver A."/>
            <person name="Chen C."/>
            <person name="Cichocki N."/>
            <person name="Clum A."/>
            <person name="Culley D."/>
            <person name="Crous P.W."/>
            <person name="Fauchery L."/>
            <person name="Girlanda M."/>
            <person name="Hayes R.D."/>
            <person name="Keri Z."/>
            <person name="LaButti K."/>
            <person name="Lipzen A."/>
            <person name="Lombard V."/>
            <person name="Magnuson J."/>
            <person name="Maillard F."/>
            <person name="Murat C."/>
            <person name="Nolan M."/>
            <person name="Ohm R.A."/>
            <person name="Pangilinan J."/>
            <person name="Pereira M.F."/>
            <person name="Perotto S."/>
            <person name="Peter M."/>
            <person name="Pfister S."/>
            <person name="Riley R."/>
            <person name="Sitrit Y."/>
            <person name="Stielow J.B."/>
            <person name="Szollosi G."/>
            <person name="Zifcakova L."/>
            <person name="Stursova M."/>
            <person name="Spatafora J.W."/>
            <person name="Tedersoo L."/>
            <person name="Vaario L.M."/>
            <person name="Yamada A."/>
            <person name="Yan M."/>
            <person name="Wang P."/>
            <person name="Xu J."/>
            <person name="Bruns T."/>
            <person name="Baldrian P."/>
            <person name="Vilgalys R."/>
            <person name="Dunand C."/>
            <person name="Henrissat B."/>
            <person name="Grigoriev I.V."/>
            <person name="Hibbett D."/>
            <person name="Nagy L.G."/>
            <person name="Martin F.M."/>
        </authorList>
    </citation>
    <scope>NUCLEOTIDE SEQUENCE</scope>
    <source>
        <strain evidence="2">UH-Tt-Lm1</strain>
    </source>
</reference>
<dbReference type="PANTHER" id="PTHR28674">
    <property type="entry name" value="SIMILAR TO DNA SEGMENT, CHR 10, WAYNE STATE UNIVERSITY 102,-EXPRESSED"/>
    <property type="match status" value="1"/>
</dbReference>